<evidence type="ECO:0000313" key="2">
    <source>
        <dbReference type="Proteomes" id="UP000291000"/>
    </source>
</evidence>
<reference evidence="1" key="2">
    <citation type="submission" date="2025-08" db="UniProtKB">
        <authorList>
            <consortium name="Ensembl"/>
        </authorList>
    </citation>
    <scope>IDENTIFICATION</scope>
</reference>
<dbReference type="AlphaFoldDB" id="A0A452FVF9"/>
<organism evidence="1 2">
    <name type="scientific">Capra hircus</name>
    <name type="common">Goat</name>
    <dbReference type="NCBI Taxonomy" id="9925"/>
    <lineage>
        <taxon>Eukaryota</taxon>
        <taxon>Metazoa</taxon>
        <taxon>Chordata</taxon>
        <taxon>Craniata</taxon>
        <taxon>Vertebrata</taxon>
        <taxon>Euteleostomi</taxon>
        <taxon>Mammalia</taxon>
        <taxon>Eutheria</taxon>
        <taxon>Laurasiatheria</taxon>
        <taxon>Artiodactyla</taxon>
        <taxon>Ruminantia</taxon>
        <taxon>Pecora</taxon>
        <taxon>Bovidae</taxon>
        <taxon>Caprinae</taxon>
        <taxon>Capra</taxon>
    </lineage>
</organism>
<accession>A0A452FVF9</accession>
<protein>
    <submittedName>
        <fullName evidence="1">Uncharacterized protein</fullName>
    </submittedName>
</protein>
<dbReference type="Proteomes" id="UP000291000">
    <property type="component" value="Chromosome 18"/>
</dbReference>
<proteinExistence type="predicted"/>
<sequence>MLLQEFNVAADLTGDGAQATLLARPLLTSCWEACFQTGHGLVLV</sequence>
<name>A0A452FVF9_CAPHI</name>
<reference evidence="1 2" key="1">
    <citation type="submission" date="2016-04" db="EMBL/GenBank/DDBJ databases">
        <title>Polished mammalian reference genomes with single-molecule sequencing and chromosome conformation capture applied to the Capra hircus genome.</title>
        <authorList>
            <person name="Bickhart D.M."/>
            <person name="Koren S."/>
            <person name="Rosen B."/>
            <person name="Hastie A."/>
            <person name="Liachko I."/>
            <person name="Sullivan S.T."/>
            <person name="Burton J."/>
            <person name="Sayre B.L."/>
            <person name="Huson H.J."/>
            <person name="Lee J."/>
            <person name="Lam E."/>
            <person name="Kelley C.M."/>
            <person name="Hutchison J.L."/>
            <person name="Zhou Y."/>
            <person name="Sun J."/>
            <person name="Crisa A."/>
            <person name="Schwartz J.C."/>
            <person name="Hammond J.A."/>
            <person name="Schroeder S.G."/>
            <person name="Liu G.E."/>
            <person name="Dunham M."/>
            <person name="Shendure J."/>
            <person name="Sonstegard T.S."/>
            <person name="Phillippy A.M."/>
            <person name="Van Tassell C.P."/>
            <person name="Smith T.P."/>
        </authorList>
    </citation>
    <scope>NUCLEOTIDE SEQUENCE [LARGE SCALE GENOMIC DNA]</scope>
</reference>
<dbReference type="EMBL" id="LWLT01000020">
    <property type="status" value="NOT_ANNOTATED_CDS"/>
    <property type="molecule type" value="Genomic_DNA"/>
</dbReference>
<keyword evidence="2" id="KW-1185">Reference proteome</keyword>
<evidence type="ECO:0000313" key="1">
    <source>
        <dbReference type="Ensembl" id="ENSCHIP00000028267.1"/>
    </source>
</evidence>
<dbReference type="Ensembl" id="ENSCHIT00000036137.1">
    <property type="protein sequence ID" value="ENSCHIP00000028267.1"/>
    <property type="gene ID" value="ENSCHIG00000023853.1"/>
</dbReference>
<dbReference type="Bgee" id="ENSCHIG00000023853">
    <property type="expression patterns" value="Expressed in metanephros cortex and 15 other cell types or tissues"/>
</dbReference>
<reference evidence="1" key="3">
    <citation type="submission" date="2025-09" db="UniProtKB">
        <authorList>
            <consortium name="Ensembl"/>
        </authorList>
    </citation>
    <scope>IDENTIFICATION</scope>
</reference>